<organism evidence="1 2">
    <name type="scientific">Rhizophagus irregularis</name>
    <dbReference type="NCBI Taxonomy" id="588596"/>
    <lineage>
        <taxon>Eukaryota</taxon>
        <taxon>Fungi</taxon>
        <taxon>Fungi incertae sedis</taxon>
        <taxon>Mucoromycota</taxon>
        <taxon>Glomeromycotina</taxon>
        <taxon>Glomeromycetes</taxon>
        <taxon>Glomerales</taxon>
        <taxon>Glomeraceae</taxon>
        <taxon>Rhizophagus</taxon>
    </lineage>
</organism>
<dbReference type="VEuPathDB" id="FungiDB:RhiirFUN_011210"/>
<accession>A0A2N0PTZ6</accession>
<sequence length="589" mass="68859">MTLPYLADDCIYYILQYLQNDRSTLFNCLLVNRFWCKSTIPLLYANPFENITEKNYPIILTLIFCFNKSKILQLKKQLGLSQVNNINFDEEHKPLFEYPKYLENYNYFEINSVIRRLFLKLCSGSLISRNKIYCTIPIFHHSILRQSRNIKQLDTFLYLFYSENFKNFNIQNFTLNLTRLSSLSLNFYLYYLVNSEIEQEFLSNIASICSNLRKLIINFPQTLRPLFQHIAPNNLINTIMEKLRTIIQKQNKLKIFKIMNCHSLLNNILLSLEFQKNSLAHIEFTKCDFNNVSLKSFSNLYNLKYLTFESCKGIILLDQCEVLNFASFKLKELSFIRNIWNVDVTSLMIKYLGASLQRLILIENLTIPVVEKISVYCPNLIFLKIRISNSTHFNLLVLPLFKNLRIRILNINIPYYSSNNINEFVISLAKNIPINISKISICSRKSNKVKEFLENCHGNFEIINLNQIIELEFLKIVLNYIERNNNSLKIIGMTRLDKNLNDEELNLFNQIKAKGVKIMDFHSTCNDMSKGNLINSISSAKYPFGEIASAKCPSAKWSFGEMSMSISAKWHFGETFFGEIASTKWVSVR</sequence>
<evidence type="ECO:0008006" key="3">
    <source>
        <dbReference type="Google" id="ProtNLM"/>
    </source>
</evidence>
<comment type="caution">
    <text evidence="1">The sequence shown here is derived from an EMBL/GenBank/DDBJ whole genome shotgun (WGS) entry which is preliminary data.</text>
</comment>
<proteinExistence type="predicted"/>
<dbReference type="EMBL" id="LLXJ01000391">
    <property type="protein sequence ID" value="PKC10303.1"/>
    <property type="molecule type" value="Genomic_DNA"/>
</dbReference>
<dbReference type="VEuPathDB" id="FungiDB:FUN_019856"/>
<evidence type="ECO:0000313" key="2">
    <source>
        <dbReference type="Proteomes" id="UP000232722"/>
    </source>
</evidence>
<name>A0A2N0PTZ6_9GLOM</name>
<reference evidence="1 2" key="1">
    <citation type="submission" date="2016-04" db="EMBL/GenBank/DDBJ databases">
        <title>Genome analyses suggest a sexual origin of heterokaryosis in a supposedly ancient asexual fungus.</title>
        <authorList>
            <person name="Ropars J."/>
            <person name="Sedzielewska K."/>
            <person name="Noel J."/>
            <person name="Charron P."/>
            <person name="Farinelli L."/>
            <person name="Marton T."/>
            <person name="Kruger M."/>
            <person name="Pelin A."/>
            <person name="Brachmann A."/>
            <person name="Corradi N."/>
        </authorList>
    </citation>
    <scope>NUCLEOTIDE SEQUENCE [LARGE SCALE GENOMIC DNA]</scope>
    <source>
        <strain evidence="1 2">A5</strain>
    </source>
</reference>
<protein>
    <recommendedName>
        <fullName evidence="3">F-box domain-containing protein</fullName>
    </recommendedName>
</protein>
<dbReference type="AlphaFoldDB" id="A0A2N0PTZ6"/>
<dbReference type="SUPFAM" id="SSF52047">
    <property type="entry name" value="RNI-like"/>
    <property type="match status" value="1"/>
</dbReference>
<dbReference type="VEuPathDB" id="FungiDB:RhiirA1_528023"/>
<gene>
    <name evidence="1" type="ORF">RhiirA5_498565</name>
</gene>
<reference evidence="1 2" key="2">
    <citation type="submission" date="2017-09" db="EMBL/GenBank/DDBJ databases">
        <title>Extensive intraspecific genome diversity in a model arbuscular mycorrhizal fungus.</title>
        <authorList>
            <person name="Chen E.C."/>
            <person name="Morin E."/>
            <person name="Beaudet D."/>
            <person name="Noel J."/>
            <person name="Ndikumana S."/>
            <person name="Charron P."/>
            <person name="St-Onge C."/>
            <person name="Giorgi J."/>
            <person name="Grigoriev I.V."/>
            <person name="Roux C."/>
            <person name="Martin F.M."/>
            <person name="Corradi N."/>
        </authorList>
    </citation>
    <scope>NUCLEOTIDE SEQUENCE [LARGE SCALE GENOMIC DNA]</scope>
    <source>
        <strain evidence="1 2">A5</strain>
    </source>
</reference>
<dbReference type="Proteomes" id="UP000232722">
    <property type="component" value="Unassembled WGS sequence"/>
</dbReference>
<evidence type="ECO:0000313" key="1">
    <source>
        <dbReference type="EMBL" id="PKC10303.1"/>
    </source>
</evidence>